<protein>
    <submittedName>
        <fullName evidence="5">Uncharacterized protein</fullName>
    </submittedName>
</protein>
<feature type="repeat" description="WD" evidence="3">
    <location>
        <begin position="23"/>
        <end position="55"/>
    </location>
</feature>
<dbReference type="GO" id="GO:0080008">
    <property type="term" value="C:Cul4-RING E3 ubiquitin ligase complex"/>
    <property type="evidence" value="ECO:0007669"/>
    <property type="project" value="TreeGrafter"/>
</dbReference>
<dbReference type="AlphaFoldDB" id="A0A367K3F2"/>
<comment type="caution">
    <text evidence="5">The sequence shown here is derived from an EMBL/GenBank/DDBJ whole genome shotgun (WGS) entry which is preliminary data.</text>
</comment>
<evidence type="ECO:0000256" key="1">
    <source>
        <dbReference type="ARBA" id="ARBA00022574"/>
    </source>
</evidence>
<evidence type="ECO:0000313" key="6">
    <source>
        <dbReference type="Proteomes" id="UP000252139"/>
    </source>
</evidence>
<dbReference type="Proteomes" id="UP000252139">
    <property type="component" value="Unassembled WGS sequence"/>
</dbReference>
<keyword evidence="1 3" id="KW-0853">WD repeat</keyword>
<dbReference type="PROSITE" id="PS50082">
    <property type="entry name" value="WD_REPEATS_2"/>
    <property type="match status" value="3"/>
</dbReference>
<keyword evidence="6" id="KW-1185">Reference proteome</keyword>
<dbReference type="STRING" id="86630.A0A367K3F2"/>
<dbReference type="InterPro" id="IPR045151">
    <property type="entry name" value="DCAF8"/>
</dbReference>
<gene>
    <name evidence="5" type="ORF">CU097_014418</name>
</gene>
<dbReference type="Gene3D" id="2.130.10.10">
    <property type="entry name" value="YVTN repeat-like/Quinoprotein amine dehydrogenase"/>
    <property type="match status" value="3"/>
</dbReference>
<dbReference type="InterPro" id="IPR001680">
    <property type="entry name" value="WD40_rpt"/>
</dbReference>
<reference evidence="5 6" key="1">
    <citation type="journal article" date="2018" name="G3 (Bethesda)">
        <title>Phylogenetic and Phylogenomic Definition of Rhizopus Species.</title>
        <authorList>
            <person name="Gryganskyi A.P."/>
            <person name="Golan J."/>
            <person name="Dolatabadi S."/>
            <person name="Mondo S."/>
            <person name="Robb S."/>
            <person name="Idnurm A."/>
            <person name="Muszewska A."/>
            <person name="Steczkiewicz K."/>
            <person name="Masonjones S."/>
            <person name="Liao H.L."/>
            <person name="Gajdeczka M.T."/>
            <person name="Anike F."/>
            <person name="Vuek A."/>
            <person name="Anishchenko I.M."/>
            <person name="Voigt K."/>
            <person name="de Hoog G.S."/>
            <person name="Smith M.E."/>
            <person name="Heitman J."/>
            <person name="Vilgalys R."/>
            <person name="Stajich J.E."/>
        </authorList>
    </citation>
    <scope>NUCLEOTIDE SEQUENCE [LARGE SCALE GENOMIC DNA]</scope>
    <source>
        <strain evidence="5 6">CBS 357.93</strain>
    </source>
</reference>
<feature type="compositionally biased region" description="Acidic residues" evidence="4">
    <location>
        <begin position="582"/>
        <end position="601"/>
    </location>
</feature>
<dbReference type="PANTHER" id="PTHR15574">
    <property type="entry name" value="WD REPEAT DOMAIN-CONTAINING FAMILY"/>
    <property type="match status" value="1"/>
</dbReference>
<dbReference type="GO" id="GO:0045717">
    <property type="term" value="P:negative regulation of fatty acid biosynthetic process"/>
    <property type="evidence" value="ECO:0007669"/>
    <property type="project" value="TreeGrafter"/>
</dbReference>
<feature type="repeat" description="WD" evidence="3">
    <location>
        <begin position="67"/>
        <end position="101"/>
    </location>
</feature>
<dbReference type="EMBL" id="PJQL01000348">
    <property type="protein sequence ID" value="RCH96669.1"/>
    <property type="molecule type" value="Genomic_DNA"/>
</dbReference>
<feature type="compositionally biased region" description="Basic and acidic residues" evidence="4">
    <location>
        <begin position="569"/>
        <end position="581"/>
    </location>
</feature>
<evidence type="ECO:0000313" key="5">
    <source>
        <dbReference type="EMBL" id="RCH96669.1"/>
    </source>
</evidence>
<dbReference type="OrthoDB" id="2414538at2759"/>
<proteinExistence type="predicted"/>
<organism evidence="5 6">
    <name type="scientific">Rhizopus azygosporus</name>
    <name type="common">Rhizopus microsporus var. azygosporus</name>
    <dbReference type="NCBI Taxonomy" id="86630"/>
    <lineage>
        <taxon>Eukaryota</taxon>
        <taxon>Fungi</taxon>
        <taxon>Fungi incertae sedis</taxon>
        <taxon>Mucoromycota</taxon>
        <taxon>Mucoromycotina</taxon>
        <taxon>Mucoromycetes</taxon>
        <taxon>Mucorales</taxon>
        <taxon>Mucorineae</taxon>
        <taxon>Rhizopodaceae</taxon>
        <taxon>Rhizopus</taxon>
    </lineage>
</organism>
<dbReference type="SUPFAM" id="SSF50978">
    <property type="entry name" value="WD40 repeat-like"/>
    <property type="match status" value="1"/>
</dbReference>
<accession>A0A367K3F2</accession>
<evidence type="ECO:0000256" key="4">
    <source>
        <dbReference type="SAM" id="MobiDB-lite"/>
    </source>
</evidence>
<evidence type="ECO:0000256" key="2">
    <source>
        <dbReference type="ARBA" id="ARBA00022737"/>
    </source>
</evidence>
<evidence type="ECO:0000256" key="3">
    <source>
        <dbReference type="PROSITE-ProRule" id="PRU00221"/>
    </source>
</evidence>
<name>A0A367K3F2_RHIAZ</name>
<dbReference type="InterPro" id="IPR036322">
    <property type="entry name" value="WD40_repeat_dom_sf"/>
</dbReference>
<dbReference type="PANTHER" id="PTHR15574:SF40">
    <property type="entry name" value="WD AND TETRATRICOPEPTIDE REPEATS PROTEIN 1"/>
    <property type="match status" value="1"/>
</dbReference>
<dbReference type="GO" id="GO:0005737">
    <property type="term" value="C:cytoplasm"/>
    <property type="evidence" value="ECO:0007669"/>
    <property type="project" value="TreeGrafter"/>
</dbReference>
<sequence>MTSANSAYSDNSVMSQLTIEKTLEGHAGCINTLDWSSSGEFLLSGSDDTRLNIYNAYNNFSLQCSIQSGHSANIFSAYFMPNTSDRIIISGAGDSEVRIFDCAKEAPLTNMYVCHEDQVRRLAIFKNNPNEFLTCSQDGTVRHFDLREPHICSNHSVRSFMTAQRVPTRQIPRPHGPGVSRGCPKPLVDYRKYKLDLNTISINQLNPHYFAVAGQNEYIYLHDRRMPSRTDAPTVECVKKFTSTSDIFRRKGKHVTALLGSWSSDGVYLFNINDSPLEPLSRNSTFESLTEPRNLRSRTMLRTSRQFMDEYERRRRMRSTEWSSLLNTFKTKPYTETIKASKKLLHHAVRDHLQLSNCTSEKVPYKDKLIEECKLVEVSALMISALTRIRKLIDSSSDHVIRNDVSTVSFTNRTLEDFTNRDFLLAKEELAQAKRIASHTWKGQFGLAIGYFYAGCLLLSFQNCPHRRLFLHQARLIHQRACRTFSALGLSDYASRKDLAFTMVREIECSSWLNSFRHEILEMCRTAGSLTSMSDPVEIHWEYLRYMVIDADIDLSVYKKDDYEDDTRMIVDDGDDAHNTTDEDDSDDDSSSDDEQNDDETINIYSDYDLTDDDILEADSSEFAIHRLAIHGFILNHFFPDDLDLGAGNTDKNIYPEAGIVPHRKKFTGHRNIETVKEVDFFGQSDEYVVSGSDDGLLFIWDKKTAKIVQVLKADDEVVNVAKAHPYLPVLAVSGIDTTAKIVTPKAKPFLTSRVTEPKRASSYSPSSRLYDLEYIISKNQKIRGINGQNDIEYLSNIYKAQDIVAAIGLKLEKSSYHDYDDIE</sequence>
<dbReference type="PROSITE" id="PS50294">
    <property type="entry name" value="WD_REPEATS_REGION"/>
    <property type="match status" value="1"/>
</dbReference>
<dbReference type="InterPro" id="IPR015943">
    <property type="entry name" value="WD40/YVTN_repeat-like_dom_sf"/>
</dbReference>
<dbReference type="SMART" id="SM00320">
    <property type="entry name" value="WD40"/>
    <property type="match status" value="6"/>
</dbReference>
<keyword evidence="2" id="KW-0677">Repeat</keyword>
<feature type="repeat" description="WD" evidence="3">
    <location>
        <begin position="682"/>
        <end position="711"/>
    </location>
</feature>
<feature type="region of interest" description="Disordered" evidence="4">
    <location>
        <begin position="569"/>
        <end position="603"/>
    </location>
</feature>
<dbReference type="Pfam" id="PF00400">
    <property type="entry name" value="WD40"/>
    <property type="match status" value="3"/>
</dbReference>